<dbReference type="Gene3D" id="3.90.1150.10">
    <property type="entry name" value="Aspartate Aminotransferase, domain 1"/>
    <property type="match status" value="1"/>
</dbReference>
<dbReference type="PANTHER" id="PTHR42806:SF1">
    <property type="entry name" value="GLYCINE DEHYDROGENASE (DECARBOXYLATING)"/>
    <property type="match status" value="1"/>
</dbReference>
<evidence type="ECO:0000256" key="4">
    <source>
        <dbReference type="HAMAP-Rule" id="MF_00712"/>
    </source>
</evidence>
<dbReference type="InterPro" id="IPR020581">
    <property type="entry name" value="GDC_P"/>
</dbReference>
<sequence>MTSPHRYIPMTEQDQAEMLETIGVSSVEELFRDIPASIRYSGTLPMSGALDEWSLMRHLKQLAGRNADADTAVSFLGAGLYDHHIPAVLPHLAGRSEFYTAYTPYQPEISQGELQAIFEFQSYICELTGMAVANASMYDGATALAEAAALASAHTRRKRVVVSRAVHPEAREIVRTTARGLGLDVVEVGLRDGLTDPQALAAAVDESTAAVLVQSPSFLGTVEDLAALGTLAHESGALFVVSANPLSLGLLEAPGALGADIVVGDAQPLGIPSSLGGPTCGYFAVAEPLMRRMPGRIVGQTVDRDGKRGFVLTLQAREQHIRREKATSNICSNQALLALCASIYLSVMGKTGFRKTAELNLRKARHAARTLGGLEGFSLSFADTPFFNEFVVKLPEGTDLRQLELALLEEGFLGGYDLGRSYPELAGHMLVAVTEKRTREEIEAFAAALDRLTRKEALT</sequence>
<dbReference type="CDD" id="cd00613">
    <property type="entry name" value="GDC-P"/>
    <property type="match status" value="1"/>
</dbReference>
<gene>
    <name evidence="4" type="primary">gcvPA</name>
    <name evidence="6" type="ORF">B8V81_1733</name>
</gene>
<dbReference type="OrthoDB" id="9771867at2"/>
<evidence type="ECO:0000256" key="3">
    <source>
        <dbReference type="ARBA" id="ARBA00049026"/>
    </source>
</evidence>
<dbReference type="NCBIfam" id="NF001696">
    <property type="entry name" value="PRK00451.1"/>
    <property type="match status" value="1"/>
</dbReference>
<dbReference type="HAMAP" id="MF_00712">
    <property type="entry name" value="GcvPA"/>
    <property type="match status" value="1"/>
</dbReference>
<evidence type="ECO:0000313" key="6">
    <source>
        <dbReference type="EMBL" id="PLT47509.1"/>
    </source>
</evidence>
<protein>
    <recommendedName>
        <fullName evidence="4">Probable glycine dehydrogenase (decarboxylating) subunit 1</fullName>
        <ecNumber evidence="4">1.4.4.2</ecNumber>
    </recommendedName>
    <alternativeName>
        <fullName evidence="4">Glycine cleavage system P-protein subunit 1</fullName>
    </alternativeName>
    <alternativeName>
        <fullName evidence="4">Glycine decarboxylase subunit 1</fullName>
    </alternativeName>
    <alternativeName>
        <fullName evidence="4">Glycine dehydrogenase (aminomethyl-transferring) subunit 1</fullName>
    </alternativeName>
</protein>
<dbReference type="Pfam" id="PF02347">
    <property type="entry name" value="GDC-P"/>
    <property type="match status" value="1"/>
</dbReference>
<name>A0A2N5NAY0_9BACL</name>
<keyword evidence="7" id="KW-1185">Reference proteome</keyword>
<accession>A0A2N5NAY0</accession>
<comment type="function">
    <text evidence="1 4">The glycine cleavage system catalyzes the degradation of glycine. The P protein binds the alpha-amino group of glycine through its pyridoxal phosphate cofactor; CO(2) is released and the remaining methylamine moiety is then transferred to the lipoamide cofactor of the H protein.</text>
</comment>
<dbReference type="PIRSF" id="PIRSF006815">
    <property type="entry name" value="GcvPA"/>
    <property type="match status" value="1"/>
</dbReference>
<dbReference type="Gene3D" id="3.40.640.10">
    <property type="entry name" value="Type I PLP-dependent aspartate aminotransferase-like (Major domain)"/>
    <property type="match status" value="1"/>
</dbReference>
<evidence type="ECO:0000256" key="1">
    <source>
        <dbReference type="ARBA" id="ARBA00003788"/>
    </source>
</evidence>
<reference evidence="6 7" key="1">
    <citation type="submission" date="2017-05" db="EMBL/GenBank/DDBJ databases">
        <title>Functional genome analysis of Paenibacillus pasadenensis strain R16: insights on endophytic life style and antifungal activity.</title>
        <authorList>
            <person name="Passera A."/>
            <person name="Marcolungo L."/>
            <person name="Casati P."/>
            <person name="Brasca M."/>
            <person name="Quaglino F."/>
            <person name="Delledonne M."/>
        </authorList>
    </citation>
    <scope>NUCLEOTIDE SEQUENCE [LARGE SCALE GENOMIC DNA]</scope>
    <source>
        <strain evidence="6 7">R16</strain>
    </source>
</reference>
<dbReference type="PANTHER" id="PTHR42806">
    <property type="entry name" value="GLYCINE CLEAVAGE SYSTEM P-PROTEIN"/>
    <property type="match status" value="1"/>
</dbReference>
<dbReference type="EC" id="1.4.4.2" evidence="4"/>
<dbReference type="AlphaFoldDB" id="A0A2N5NAY0"/>
<keyword evidence="2 4" id="KW-0560">Oxidoreductase</keyword>
<dbReference type="GO" id="GO:0004375">
    <property type="term" value="F:glycine dehydrogenase (decarboxylating) activity"/>
    <property type="evidence" value="ECO:0007669"/>
    <property type="project" value="UniProtKB-EC"/>
</dbReference>
<evidence type="ECO:0000256" key="2">
    <source>
        <dbReference type="ARBA" id="ARBA00023002"/>
    </source>
</evidence>
<dbReference type="GO" id="GO:0009116">
    <property type="term" value="P:nucleoside metabolic process"/>
    <property type="evidence" value="ECO:0007669"/>
    <property type="project" value="InterPro"/>
</dbReference>
<comment type="subunit">
    <text evidence="4">The glycine cleavage system is composed of four proteins: P, T, L and H. In this organism, the P 'protein' is a heterodimer of two subunits.</text>
</comment>
<dbReference type="InterPro" id="IPR015421">
    <property type="entry name" value="PyrdxlP-dep_Trfase_major"/>
</dbReference>
<comment type="caution">
    <text evidence="6">The sequence shown here is derived from an EMBL/GenBank/DDBJ whole genome shotgun (WGS) entry which is preliminary data.</text>
</comment>
<evidence type="ECO:0000259" key="5">
    <source>
        <dbReference type="Pfam" id="PF02347"/>
    </source>
</evidence>
<organism evidence="6 7">
    <name type="scientific">Paenibacillus pasadenensis</name>
    <dbReference type="NCBI Taxonomy" id="217090"/>
    <lineage>
        <taxon>Bacteria</taxon>
        <taxon>Bacillati</taxon>
        <taxon>Bacillota</taxon>
        <taxon>Bacilli</taxon>
        <taxon>Bacillales</taxon>
        <taxon>Paenibacillaceae</taxon>
        <taxon>Paenibacillus</taxon>
    </lineage>
</organism>
<dbReference type="GO" id="GO:0019464">
    <property type="term" value="P:glycine decarboxylation via glycine cleavage system"/>
    <property type="evidence" value="ECO:0007669"/>
    <property type="project" value="UniProtKB-UniRule"/>
</dbReference>
<evidence type="ECO:0000313" key="7">
    <source>
        <dbReference type="Proteomes" id="UP000234789"/>
    </source>
</evidence>
<feature type="domain" description="Glycine cleavage system P-protein N-terminal" evidence="5">
    <location>
        <begin position="5"/>
        <end position="446"/>
    </location>
</feature>
<dbReference type="InterPro" id="IPR015424">
    <property type="entry name" value="PyrdxlP-dep_Trfase"/>
</dbReference>
<dbReference type="Proteomes" id="UP000234789">
    <property type="component" value="Unassembled WGS sequence"/>
</dbReference>
<comment type="similarity">
    <text evidence="4">Belongs to the GcvP family. N-terminal subunit subfamily.</text>
</comment>
<dbReference type="RefSeq" id="WP_028598529.1">
    <property type="nucleotide sequence ID" value="NZ_BIMM01000102.1"/>
</dbReference>
<dbReference type="InterPro" id="IPR049315">
    <property type="entry name" value="GDC-P_N"/>
</dbReference>
<dbReference type="EMBL" id="NFEZ01000003">
    <property type="protein sequence ID" value="PLT47509.1"/>
    <property type="molecule type" value="Genomic_DNA"/>
</dbReference>
<proteinExistence type="inferred from homology"/>
<comment type="catalytic activity">
    <reaction evidence="3 4">
        <text>N(6)-[(R)-lipoyl]-L-lysyl-[glycine-cleavage complex H protein] + glycine + H(+) = N(6)-[(R)-S(8)-aminomethyldihydrolipoyl]-L-lysyl-[glycine-cleavage complex H protein] + CO2</text>
        <dbReference type="Rhea" id="RHEA:24304"/>
        <dbReference type="Rhea" id="RHEA-COMP:10494"/>
        <dbReference type="Rhea" id="RHEA-COMP:10495"/>
        <dbReference type="ChEBI" id="CHEBI:15378"/>
        <dbReference type="ChEBI" id="CHEBI:16526"/>
        <dbReference type="ChEBI" id="CHEBI:57305"/>
        <dbReference type="ChEBI" id="CHEBI:83099"/>
        <dbReference type="ChEBI" id="CHEBI:83143"/>
        <dbReference type="EC" id="1.4.4.2"/>
    </reaction>
</comment>
<dbReference type="InterPro" id="IPR015422">
    <property type="entry name" value="PyrdxlP-dep_Trfase_small"/>
</dbReference>
<dbReference type="InterPro" id="IPR023010">
    <property type="entry name" value="GcvPA"/>
</dbReference>
<dbReference type="SUPFAM" id="SSF53383">
    <property type="entry name" value="PLP-dependent transferases"/>
    <property type="match status" value="1"/>
</dbReference>